<proteinExistence type="inferred from homology"/>
<protein>
    <submittedName>
        <fullName evidence="11">TonB-dependent receptor plug domain protein</fullName>
    </submittedName>
</protein>
<dbReference type="STRING" id="1127696.HMPREF9134_00101"/>
<dbReference type="InterPro" id="IPR036942">
    <property type="entry name" value="Beta-barrel_TonB_sf"/>
</dbReference>
<dbReference type="InterPro" id="IPR037066">
    <property type="entry name" value="Plug_dom_sf"/>
</dbReference>
<feature type="chain" id="PRO_5003954687" evidence="9">
    <location>
        <begin position="21"/>
        <end position="1037"/>
    </location>
</feature>
<gene>
    <name evidence="11" type="ORF">HMPREF9134_00101</name>
</gene>
<dbReference type="NCBIfam" id="TIGR04057">
    <property type="entry name" value="SusC_RagA_signa"/>
    <property type="match status" value="1"/>
</dbReference>
<dbReference type="SUPFAM" id="SSF49464">
    <property type="entry name" value="Carboxypeptidase regulatory domain-like"/>
    <property type="match status" value="1"/>
</dbReference>
<keyword evidence="9" id="KW-0732">Signal</keyword>
<feature type="domain" description="TonB-dependent receptor plug" evidence="10">
    <location>
        <begin position="117"/>
        <end position="235"/>
    </location>
</feature>
<comment type="similarity">
    <text evidence="7">Belongs to the TonB-dependent receptor family.</text>
</comment>
<evidence type="ECO:0000256" key="2">
    <source>
        <dbReference type="ARBA" id="ARBA00022448"/>
    </source>
</evidence>
<evidence type="ECO:0000256" key="8">
    <source>
        <dbReference type="SAM" id="MobiDB-lite"/>
    </source>
</evidence>
<dbReference type="AlphaFoldDB" id="L1NJ34"/>
<dbReference type="Pfam" id="PF13715">
    <property type="entry name" value="CarbopepD_reg_2"/>
    <property type="match status" value="1"/>
</dbReference>
<dbReference type="PATRIC" id="fig|1127696.3.peg.88"/>
<evidence type="ECO:0000313" key="11">
    <source>
        <dbReference type="EMBL" id="EKY03212.1"/>
    </source>
</evidence>
<reference evidence="11 12" key="1">
    <citation type="submission" date="2012-05" db="EMBL/GenBank/DDBJ databases">
        <authorList>
            <person name="Weinstock G."/>
            <person name="Sodergren E."/>
            <person name="Lobos E.A."/>
            <person name="Fulton L."/>
            <person name="Fulton R."/>
            <person name="Courtney L."/>
            <person name="Fronick C."/>
            <person name="O'Laughlin M."/>
            <person name="Godfrey J."/>
            <person name="Wilson R.M."/>
            <person name="Miner T."/>
            <person name="Farmer C."/>
            <person name="Delehaunty K."/>
            <person name="Cordes M."/>
            <person name="Minx P."/>
            <person name="Tomlinson C."/>
            <person name="Chen J."/>
            <person name="Wollam A."/>
            <person name="Pepin K.H."/>
            <person name="Bhonagiri V."/>
            <person name="Zhang X."/>
            <person name="Suruliraj S."/>
            <person name="Warren W."/>
            <person name="Mitreva M."/>
            <person name="Mardis E.R."/>
            <person name="Wilson R.K."/>
        </authorList>
    </citation>
    <scope>NUCLEOTIDE SEQUENCE [LARGE SCALE GENOMIC DNA]</scope>
    <source>
        <strain evidence="11 12">F0037</strain>
    </source>
</reference>
<accession>L1NJ34</accession>
<comment type="caution">
    <text evidence="11">The sequence shown here is derived from an EMBL/GenBank/DDBJ whole genome shotgun (WGS) entry which is preliminary data.</text>
</comment>
<keyword evidence="4 7" id="KW-0812">Transmembrane</keyword>
<evidence type="ECO:0000259" key="10">
    <source>
        <dbReference type="Pfam" id="PF07715"/>
    </source>
</evidence>
<dbReference type="RefSeq" id="WP_005468063.1">
    <property type="nucleotide sequence ID" value="NZ_KB291034.1"/>
</dbReference>
<feature type="region of interest" description="Disordered" evidence="8">
    <location>
        <begin position="446"/>
        <end position="465"/>
    </location>
</feature>
<evidence type="ECO:0000256" key="1">
    <source>
        <dbReference type="ARBA" id="ARBA00004571"/>
    </source>
</evidence>
<dbReference type="Gene3D" id="2.60.40.1120">
    <property type="entry name" value="Carboxypeptidase-like, regulatory domain"/>
    <property type="match status" value="1"/>
</dbReference>
<evidence type="ECO:0000256" key="4">
    <source>
        <dbReference type="ARBA" id="ARBA00022692"/>
    </source>
</evidence>
<evidence type="ECO:0000256" key="3">
    <source>
        <dbReference type="ARBA" id="ARBA00022452"/>
    </source>
</evidence>
<dbReference type="EMBL" id="AMEQ01000003">
    <property type="protein sequence ID" value="EKY03212.1"/>
    <property type="molecule type" value="Genomic_DNA"/>
</dbReference>
<dbReference type="InterPro" id="IPR023997">
    <property type="entry name" value="TonB-dep_OMP_SusC/RagA_CS"/>
</dbReference>
<dbReference type="GO" id="GO:0009279">
    <property type="term" value="C:cell outer membrane"/>
    <property type="evidence" value="ECO:0007669"/>
    <property type="project" value="UniProtKB-SubCell"/>
</dbReference>
<sequence>MKRRLFTLLLLALPLGIAEAQEAHITATGVVVSAPGNEPIIAANVVVTGTPSIGAVTDANGRFSVKVPAGTKSLTVSSLGYTSQQVPVKPGEIRVTLNEDDRVLDQIVVVAYGQQKKSSLTGAATNVKASSLATAKVESVDKALSGKVAGLRVSSQTGTPGAAGTIQIRGVGSINGTTEPLYVVDGVPITVGNYGIGGLSGSTLSTINSEDIESISVLKDAASAALYGSRAANGVVLITTKQGRQGKTRFTLNASTGFARTATNSYELMNAGEHFDYTREAFINRYLLQQDALLPTGANYSRRAELRENYASTLTDKVLAESKEVFVNSRTTRTDWRKELLGGTGRLNDLSLSASGGTEALRYFASLGYNDAKGVTPYGSFKRYSGALNVDNKATKWLDLAFKGQVSYTRNEGSQDNSVQRDAVYLTHPVLLTFVSRPSEAKYNADGSLNTNVSPMTKGDSPISRLSPDSYLTEVGTLRGTGNASAQIRFTDFLSFKTTNAIEYTLLKGFQYTSPLTSDGARQNGTGQRLSNELVVKTTSNVLSFDKDFAEHHVDALAGVEAQSFDQLRTEIAVNQYATTKLKELGNAQFNDGDAQHYGSFLLSYLGRVNYNYDGRYFAGLSLSNDISSKLGRNNRSGIFYSLSAAWRFGRESFLKGNEFLTDAKLRASYGTNGNLPDAKYSWRSLYAFGGSYGTEPAIALSQLANLDLGWEKSRSVNIGLDLTFARRFSLSFEYFDKHTTDLLMAVPVSYNYAVDTRQGNSGELSNKGFEAELHATDLLSSKSLRWDLDFSLTKIRSRVESLPNGDIINGPKSLYIYRPGQDVYSFYLPTWLGVDPTTGLGRFLIDPTKPAEPSNITYKYDDAGRAPTKSAYPKVYGGLTNTLSWKGFTLNALVTYQFGGHLLEGSSHYVKGDGRRLGALNQVKELVGDYWTPTNTGASNPLPIFNNPFNSGEWSTRTIYSTDFIRLKELSLSYSLPKAVTETLRLSSLRLSLTANNLFYLYAATKDKELEVPINGFRALDVPSLRTISFGLNVGF</sequence>
<keyword evidence="6 7" id="KW-0998">Cell outer membrane</keyword>
<dbReference type="eggNOG" id="COG4206">
    <property type="taxonomic scope" value="Bacteria"/>
</dbReference>
<dbReference type="InterPro" id="IPR008969">
    <property type="entry name" value="CarboxyPept-like_regulatory"/>
</dbReference>
<dbReference type="InterPro" id="IPR023996">
    <property type="entry name" value="TonB-dep_OMP_SusC/RagA"/>
</dbReference>
<evidence type="ECO:0000313" key="12">
    <source>
        <dbReference type="Proteomes" id="UP000010408"/>
    </source>
</evidence>
<keyword evidence="5 7" id="KW-0472">Membrane</keyword>
<dbReference type="InterPro" id="IPR039426">
    <property type="entry name" value="TonB-dep_rcpt-like"/>
</dbReference>
<dbReference type="Proteomes" id="UP000010408">
    <property type="component" value="Unassembled WGS sequence"/>
</dbReference>
<name>L1NJ34_9PORP</name>
<dbReference type="Pfam" id="PF07715">
    <property type="entry name" value="Plug"/>
    <property type="match status" value="1"/>
</dbReference>
<dbReference type="HOGENOM" id="CLU_004317_0_1_10"/>
<dbReference type="Gene3D" id="2.40.170.20">
    <property type="entry name" value="TonB-dependent receptor, beta-barrel domain"/>
    <property type="match status" value="1"/>
</dbReference>
<comment type="subcellular location">
    <subcellularLocation>
        <location evidence="1 7">Cell outer membrane</location>
        <topology evidence="1 7">Multi-pass membrane protein</topology>
    </subcellularLocation>
</comment>
<evidence type="ECO:0000256" key="7">
    <source>
        <dbReference type="PROSITE-ProRule" id="PRU01360"/>
    </source>
</evidence>
<evidence type="ECO:0000256" key="5">
    <source>
        <dbReference type="ARBA" id="ARBA00023136"/>
    </source>
</evidence>
<organism evidence="11 12">
    <name type="scientific">Porphyromonas catoniae F0037</name>
    <dbReference type="NCBI Taxonomy" id="1127696"/>
    <lineage>
        <taxon>Bacteria</taxon>
        <taxon>Pseudomonadati</taxon>
        <taxon>Bacteroidota</taxon>
        <taxon>Bacteroidia</taxon>
        <taxon>Bacteroidales</taxon>
        <taxon>Porphyromonadaceae</taxon>
        <taxon>Porphyromonas</taxon>
    </lineage>
</organism>
<dbReference type="PROSITE" id="PS52016">
    <property type="entry name" value="TONB_DEPENDENT_REC_3"/>
    <property type="match status" value="1"/>
</dbReference>
<keyword evidence="11" id="KW-0675">Receptor</keyword>
<dbReference type="InterPro" id="IPR012910">
    <property type="entry name" value="Plug_dom"/>
</dbReference>
<dbReference type="SUPFAM" id="SSF56935">
    <property type="entry name" value="Porins"/>
    <property type="match status" value="1"/>
</dbReference>
<evidence type="ECO:0000256" key="6">
    <source>
        <dbReference type="ARBA" id="ARBA00023237"/>
    </source>
</evidence>
<feature type="signal peptide" evidence="9">
    <location>
        <begin position="1"/>
        <end position="20"/>
    </location>
</feature>
<keyword evidence="2 7" id="KW-0813">Transport</keyword>
<keyword evidence="3 7" id="KW-1134">Transmembrane beta strand</keyword>
<dbReference type="Gene3D" id="2.170.130.10">
    <property type="entry name" value="TonB-dependent receptor, plug domain"/>
    <property type="match status" value="1"/>
</dbReference>
<dbReference type="NCBIfam" id="TIGR04056">
    <property type="entry name" value="OMP_RagA_SusC"/>
    <property type="match status" value="1"/>
</dbReference>
<evidence type="ECO:0000256" key="9">
    <source>
        <dbReference type="SAM" id="SignalP"/>
    </source>
</evidence>